<sequence>MSFFSASSPTGSPTPTQIHNFAISLALQSVSSYLIALSDRHLSNMLVSPAGLFLHVDYDYILYQRPPLKQAGGAKLRLTAGWIAIGGGSLFWRTFEHGYTLARNGAQGWLPLLRLVILQQYPGETGEGMVQVLVDRLRLNEPSDERAVRLAVEEIRGDIAEMEEPFGMDDRLRELGQKLKKTFGCAE</sequence>
<protein>
    <recommendedName>
        <fullName evidence="3">PI3K/PI4K catalytic domain-containing protein</fullName>
    </recommendedName>
</protein>
<dbReference type="SUPFAM" id="SSF56112">
    <property type="entry name" value="Protein kinase-like (PK-like)"/>
    <property type="match status" value="1"/>
</dbReference>
<dbReference type="Pfam" id="PF00454">
    <property type="entry name" value="PI3_PI4_kinase"/>
    <property type="match status" value="1"/>
</dbReference>
<gene>
    <name evidence="4" type="ORF">TeGR_g1709</name>
</gene>
<dbReference type="PROSITE" id="PS00916">
    <property type="entry name" value="PI3_4_KINASE_2"/>
    <property type="match status" value="1"/>
</dbReference>
<dbReference type="EMBL" id="BRYB01000376">
    <property type="protein sequence ID" value="GMI28805.1"/>
    <property type="molecule type" value="Genomic_DNA"/>
</dbReference>
<proteinExistence type="predicted"/>
<dbReference type="InterPro" id="IPR018936">
    <property type="entry name" value="PI3/4_kinase_CS"/>
</dbReference>
<organism evidence="4 5">
    <name type="scientific">Tetraparma gracilis</name>
    <dbReference type="NCBI Taxonomy" id="2962635"/>
    <lineage>
        <taxon>Eukaryota</taxon>
        <taxon>Sar</taxon>
        <taxon>Stramenopiles</taxon>
        <taxon>Ochrophyta</taxon>
        <taxon>Bolidophyceae</taxon>
        <taxon>Parmales</taxon>
        <taxon>Triparmaceae</taxon>
        <taxon>Tetraparma</taxon>
    </lineage>
</organism>
<comment type="caution">
    <text evidence="4">The sequence shown here is derived from an EMBL/GenBank/DDBJ whole genome shotgun (WGS) entry which is preliminary data.</text>
</comment>
<evidence type="ECO:0000256" key="2">
    <source>
        <dbReference type="ARBA" id="ARBA00022777"/>
    </source>
</evidence>
<dbReference type="Gene3D" id="1.10.1070.11">
    <property type="entry name" value="Phosphatidylinositol 3-/4-kinase, catalytic domain"/>
    <property type="match status" value="1"/>
</dbReference>
<dbReference type="PROSITE" id="PS50290">
    <property type="entry name" value="PI3_4_KINASE_3"/>
    <property type="match status" value="1"/>
</dbReference>
<evidence type="ECO:0000313" key="5">
    <source>
        <dbReference type="Proteomes" id="UP001165060"/>
    </source>
</evidence>
<dbReference type="InterPro" id="IPR011009">
    <property type="entry name" value="Kinase-like_dom_sf"/>
</dbReference>
<dbReference type="InterPro" id="IPR000403">
    <property type="entry name" value="PI3/4_kinase_cat_dom"/>
</dbReference>
<name>A0ABQ6MMX7_9STRA</name>
<keyword evidence="2" id="KW-0418">Kinase</keyword>
<evidence type="ECO:0000256" key="1">
    <source>
        <dbReference type="ARBA" id="ARBA00022679"/>
    </source>
</evidence>
<evidence type="ECO:0000259" key="3">
    <source>
        <dbReference type="PROSITE" id="PS50290"/>
    </source>
</evidence>
<keyword evidence="1" id="KW-0808">Transferase</keyword>
<dbReference type="InterPro" id="IPR036940">
    <property type="entry name" value="PI3/4_kinase_cat_sf"/>
</dbReference>
<accession>A0ABQ6MMX7</accession>
<feature type="domain" description="PI3K/PI4K catalytic" evidence="3">
    <location>
        <begin position="1"/>
        <end position="162"/>
    </location>
</feature>
<reference evidence="4 5" key="1">
    <citation type="journal article" date="2023" name="Commun. Biol.">
        <title>Genome analysis of Parmales, the sister group of diatoms, reveals the evolutionary specialization of diatoms from phago-mixotrophs to photoautotrophs.</title>
        <authorList>
            <person name="Ban H."/>
            <person name="Sato S."/>
            <person name="Yoshikawa S."/>
            <person name="Yamada K."/>
            <person name="Nakamura Y."/>
            <person name="Ichinomiya M."/>
            <person name="Sato N."/>
            <person name="Blanc-Mathieu R."/>
            <person name="Endo H."/>
            <person name="Kuwata A."/>
            <person name="Ogata H."/>
        </authorList>
    </citation>
    <scope>NUCLEOTIDE SEQUENCE [LARGE SCALE GENOMIC DNA]</scope>
</reference>
<evidence type="ECO:0000313" key="4">
    <source>
        <dbReference type="EMBL" id="GMI28805.1"/>
    </source>
</evidence>
<keyword evidence="5" id="KW-1185">Reference proteome</keyword>
<dbReference type="Proteomes" id="UP001165060">
    <property type="component" value="Unassembled WGS sequence"/>
</dbReference>